<dbReference type="Pfam" id="PF01066">
    <property type="entry name" value="CDP-OH_P_transf"/>
    <property type="match status" value="1"/>
</dbReference>
<dbReference type="InterPro" id="IPR014472">
    <property type="entry name" value="CHOPT"/>
</dbReference>
<keyword evidence="8" id="KW-1185">Reference proteome</keyword>
<feature type="transmembrane region" description="Helical" evidence="6">
    <location>
        <begin position="15"/>
        <end position="37"/>
    </location>
</feature>
<evidence type="ECO:0000256" key="2">
    <source>
        <dbReference type="ARBA" id="ARBA00010441"/>
    </source>
</evidence>
<keyword evidence="4 6" id="KW-0472">Membrane</keyword>
<reference evidence="7" key="1">
    <citation type="submission" date="2021-02" db="EMBL/GenBank/DDBJ databases">
        <authorList>
            <person name="Dougan E. K."/>
            <person name="Rhodes N."/>
            <person name="Thang M."/>
            <person name="Chan C."/>
        </authorList>
    </citation>
    <scope>NUCLEOTIDE SEQUENCE</scope>
</reference>
<feature type="transmembrane region" description="Helical" evidence="6">
    <location>
        <begin position="338"/>
        <end position="358"/>
    </location>
</feature>
<comment type="subcellular location">
    <subcellularLocation>
        <location evidence="1">Membrane</location>
    </subcellularLocation>
</comment>
<dbReference type="EMBL" id="CAJNNV010009492">
    <property type="protein sequence ID" value="CAE8597442.1"/>
    <property type="molecule type" value="Genomic_DNA"/>
</dbReference>
<accession>A0A813EG03</accession>
<protein>
    <submittedName>
        <fullName evidence="7">Uncharacterized protein</fullName>
    </submittedName>
</protein>
<dbReference type="AlphaFoldDB" id="A0A813EG03"/>
<dbReference type="InterPro" id="IPR043130">
    <property type="entry name" value="CDP-OH_PTrfase_TM_dom"/>
</dbReference>
<dbReference type="PIRSF" id="PIRSF015665">
    <property type="entry name" value="CHOPT"/>
    <property type="match status" value="1"/>
</dbReference>
<comment type="similarity">
    <text evidence="2 5">Belongs to the CDP-alcohol phosphatidyltransferase class-I family.</text>
</comment>
<feature type="transmembrane region" description="Helical" evidence="6">
    <location>
        <begin position="194"/>
        <end position="211"/>
    </location>
</feature>
<feature type="transmembrane region" description="Helical" evidence="6">
    <location>
        <begin position="223"/>
        <end position="245"/>
    </location>
</feature>
<evidence type="ECO:0000256" key="1">
    <source>
        <dbReference type="ARBA" id="ARBA00004370"/>
    </source>
</evidence>
<comment type="caution">
    <text evidence="7">The sequence shown here is derived from an EMBL/GenBank/DDBJ whole genome shotgun (WGS) entry which is preliminary data.</text>
</comment>
<dbReference type="InterPro" id="IPR048254">
    <property type="entry name" value="CDP_ALCOHOL_P_TRANSF_CS"/>
</dbReference>
<organism evidence="7 8">
    <name type="scientific">Polarella glacialis</name>
    <name type="common">Dinoflagellate</name>
    <dbReference type="NCBI Taxonomy" id="89957"/>
    <lineage>
        <taxon>Eukaryota</taxon>
        <taxon>Sar</taxon>
        <taxon>Alveolata</taxon>
        <taxon>Dinophyceae</taxon>
        <taxon>Suessiales</taxon>
        <taxon>Suessiaceae</taxon>
        <taxon>Polarella</taxon>
    </lineage>
</organism>
<evidence type="ECO:0000313" key="7">
    <source>
        <dbReference type="EMBL" id="CAE8597442.1"/>
    </source>
</evidence>
<dbReference type="PANTHER" id="PTHR10414">
    <property type="entry name" value="ETHANOLAMINEPHOSPHOTRANSFERASE"/>
    <property type="match status" value="1"/>
</dbReference>
<name>A0A813EG03_POLGL</name>
<dbReference type="Gene3D" id="1.20.120.1760">
    <property type="match status" value="1"/>
</dbReference>
<feature type="transmembrane region" description="Helical" evidence="6">
    <location>
        <begin position="370"/>
        <end position="387"/>
    </location>
</feature>
<dbReference type="InterPro" id="IPR000462">
    <property type="entry name" value="CDP-OH_P_trans"/>
</dbReference>
<proteinExistence type="inferred from homology"/>
<evidence type="ECO:0000256" key="5">
    <source>
        <dbReference type="RuleBase" id="RU003750"/>
    </source>
</evidence>
<dbReference type="GO" id="GO:0016780">
    <property type="term" value="F:phosphotransferase activity, for other substituted phosphate groups"/>
    <property type="evidence" value="ECO:0007669"/>
    <property type="project" value="InterPro"/>
</dbReference>
<evidence type="ECO:0000256" key="4">
    <source>
        <dbReference type="ARBA" id="ARBA00023136"/>
    </source>
</evidence>
<keyword evidence="6" id="KW-1133">Transmembrane helix</keyword>
<gene>
    <name evidence="7" type="ORF">PGLA1383_LOCUS15886</name>
</gene>
<feature type="transmembrane region" description="Helical" evidence="6">
    <location>
        <begin position="97"/>
        <end position="119"/>
    </location>
</feature>
<dbReference type="GO" id="GO:0008654">
    <property type="term" value="P:phospholipid biosynthetic process"/>
    <property type="evidence" value="ECO:0007669"/>
    <property type="project" value="InterPro"/>
</dbReference>
<dbReference type="OrthoDB" id="196717at2759"/>
<evidence type="ECO:0000313" key="8">
    <source>
        <dbReference type="Proteomes" id="UP000654075"/>
    </source>
</evidence>
<dbReference type="PANTHER" id="PTHR10414:SF37">
    <property type="entry name" value="BB IN A BOXCAR, ISOFORM C"/>
    <property type="match status" value="1"/>
</dbReference>
<feature type="transmembrane region" description="Helical" evidence="6">
    <location>
        <begin position="393"/>
        <end position="413"/>
    </location>
</feature>
<evidence type="ECO:0000256" key="6">
    <source>
        <dbReference type="SAM" id="Phobius"/>
    </source>
</evidence>
<dbReference type="OMA" id="QNMGQGW"/>
<evidence type="ECO:0000256" key="3">
    <source>
        <dbReference type="ARBA" id="ARBA00022679"/>
    </source>
</evidence>
<keyword evidence="6" id="KW-0812">Transmembrane</keyword>
<dbReference type="Proteomes" id="UP000654075">
    <property type="component" value="Unassembled WGS sequence"/>
</dbReference>
<dbReference type="GO" id="GO:0016020">
    <property type="term" value="C:membrane"/>
    <property type="evidence" value="ECO:0007669"/>
    <property type="project" value="UniProtKB-SubCell"/>
</dbReference>
<sequence>MGGGARPSWAAGRPLVSICILVSLWGLFSSTPVAFGYPQLRGTRVELAGLQSRRAVLSKEGLEHLARHEFHPGGNTPLDNRLTPVWQGWADKLPRWLAPNIVTLAGFTPMAVSYALAWRYSPGFAVSGPRWLAPFALLALGVYQTSDAVDGKHARGIGAATPVGQLFDHGFDCLAAITIHSMAMLVLLPGSSCWGLAGLAALLTGFFMAQWSERVMGVLPTSYGAIGVTEVQIALMLLLLLGGLAGPEKVGSLSSSIVQSPLGLGPVPMGVAACQVWSVFLGSIAATCGIQTMKHAASQEEAGKSIRAAGSDLLPVALLIVLLFSWEPSMLSRAPRLVSFTTGLHFFFYTVQMIVFTVAKMPFSAFQATLLPYAGLVLCSWLAPGQAHMLDVGLRVITAGMGVRVLVWLANAVGEMKVKLDINVLDLKKRSLTLVPLL</sequence>
<keyword evidence="3 5" id="KW-0808">Transferase</keyword>
<dbReference type="PROSITE" id="PS00379">
    <property type="entry name" value="CDP_ALCOHOL_P_TRANSF"/>
    <property type="match status" value="1"/>
</dbReference>
<feature type="transmembrane region" description="Helical" evidence="6">
    <location>
        <begin position="265"/>
        <end position="287"/>
    </location>
</feature>